<comment type="caution">
    <text evidence="2">The sequence shown here is derived from an EMBL/GenBank/DDBJ whole genome shotgun (WGS) entry which is preliminary data.</text>
</comment>
<proteinExistence type="predicted"/>
<dbReference type="Proteomes" id="UP000655589">
    <property type="component" value="Unassembled WGS sequence"/>
</dbReference>
<feature type="transmembrane region" description="Helical" evidence="1">
    <location>
        <begin position="52"/>
        <end position="72"/>
    </location>
</feature>
<reference evidence="2" key="1">
    <citation type="journal article" date="2014" name="Int. J. Syst. Evol. Microbiol.">
        <title>Complete genome sequence of Corynebacterium casei LMG S-19264T (=DSM 44701T), isolated from a smear-ripened cheese.</title>
        <authorList>
            <consortium name="US DOE Joint Genome Institute (JGI-PGF)"/>
            <person name="Walter F."/>
            <person name="Albersmeier A."/>
            <person name="Kalinowski J."/>
            <person name="Ruckert C."/>
        </authorList>
    </citation>
    <scope>NUCLEOTIDE SEQUENCE</scope>
    <source>
        <strain evidence="2">JCM 3051</strain>
    </source>
</reference>
<evidence type="ECO:0000313" key="3">
    <source>
        <dbReference type="Proteomes" id="UP000655589"/>
    </source>
</evidence>
<keyword evidence="1" id="KW-0812">Transmembrane</keyword>
<accession>A0A8H9GG44</accession>
<name>A0A8H9GG44_9MICO</name>
<organism evidence="2 3">
    <name type="scientific">Promicromonospora citrea</name>
    <dbReference type="NCBI Taxonomy" id="43677"/>
    <lineage>
        <taxon>Bacteria</taxon>
        <taxon>Bacillati</taxon>
        <taxon>Actinomycetota</taxon>
        <taxon>Actinomycetes</taxon>
        <taxon>Micrococcales</taxon>
        <taxon>Promicromonosporaceae</taxon>
        <taxon>Promicromonospora</taxon>
    </lineage>
</organism>
<keyword evidence="3" id="KW-1185">Reference proteome</keyword>
<dbReference type="AlphaFoldDB" id="A0A8H9GG44"/>
<dbReference type="RefSeq" id="WP_171104204.1">
    <property type="nucleotide sequence ID" value="NZ_BMPT01000005.1"/>
</dbReference>
<gene>
    <name evidence="2" type="ORF">GCM10010102_17730</name>
</gene>
<sequence>MTTGHAPHEAPQDERWLAHLREVSDGVVPPTAVDPHALSRVAVRRTRLRRTALATGGGLATVAAVAATAFALSTPAMGTLLPGAAPVAASAPADGTDPARGLVTDLPDGWHAHDLEGLSYALPPDIVTSGPVSDEPGVTSQMWHSRTDPDAPPFLYMAYHADGELPGVADLDGEEFDLPGAKRAIAIDSSALVMGLPQGTEVPDAPKGATIFAIEPDDGPGAWYLSINTDDEDLADEIRETFVVE</sequence>
<keyword evidence="1" id="KW-1133">Transmembrane helix</keyword>
<protein>
    <submittedName>
        <fullName evidence="2">Uncharacterized protein</fullName>
    </submittedName>
</protein>
<evidence type="ECO:0000313" key="2">
    <source>
        <dbReference type="EMBL" id="GGM22488.1"/>
    </source>
</evidence>
<dbReference type="EMBL" id="BMPT01000005">
    <property type="protein sequence ID" value="GGM22488.1"/>
    <property type="molecule type" value="Genomic_DNA"/>
</dbReference>
<reference evidence="2" key="2">
    <citation type="submission" date="2020-09" db="EMBL/GenBank/DDBJ databases">
        <authorList>
            <person name="Sun Q."/>
            <person name="Ohkuma M."/>
        </authorList>
    </citation>
    <scope>NUCLEOTIDE SEQUENCE</scope>
    <source>
        <strain evidence="2">JCM 3051</strain>
    </source>
</reference>
<keyword evidence="1" id="KW-0472">Membrane</keyword>
<evidence type="ECO:0000256" key="1">
    <source>
        <dbReference type="SAM" id="Phobius"/>
    </source>
</evidence>